<dbReference type="PANTHER" id="PTHR31818:SF16">
    <property type="entry name" value="PROTEIN ROOT HAIR SPECIFIC 17"/>
    <property type="match status" value="1"/>
</dbReference>
<keyword evidence="3" id="KW-0808">Transferase</keyword>
<protein>
    <recommendedName>
        <fullName evidence="6">O-fucosyltransferase family protein</fullName>
    </recommendedName>
</protein>
<dbReference type="Proteomes" id="UP000266723">
    <property type="component" value="Unassembled WGS sequence"/>
</dbReference>
<accession>A0ABQ7ED21</accession>
<gene>
    <name evidence="7" type="ORF">DY000_02028214</name>
</gene>
<evidence type="ECO:0000313" key="8">
    <source>
        <dbReference type="Proteomes" id="UP000266723"/>
    </source>
</evidence>
<keyword evidence="2" id="KW-0328">Glycosyltransferase</keyword>
<dbReference type="Pfam" id="PF10250">
    <property type="entry name" value="O-FucT"/>
    <property type="match status" value="1"/>
</dbReference>
<evidence type="ECO:0000256" key="3">
    <source>
        <dbReference type="ARBA" id="ARBA00022679"/>
    </source>
</evidence>
<keyword evidence="5" id="KW-0119">Carbohydrate metabolism</keyword>
<comment type="similarity">
    <text evidence="1">Belongs to the glycosyltransferase GT106 family.</text>
</comment>
<evidence type="ECO:0000256" key="2">
    <source>
        <dbReference type="ARBA" id="ARBA00022676"/>
    </source>
</evidence>
<comment type="caution">
    <text evidence="7">The sequence shown here is derived from an EMBL/GenBank/DDBJ whole genome shotgun (WGS) entry which is preliminary data.</text>
</comment>
<dbReference type="InterPro" id="IPR019378">
    <property type="entry name" value="GDP-Fuc_O-FucTrfase"/>
</dbReference>
<keyword evidence="4" id="KW-0294">Fucose metabolism</keyword>
<evidence type="ECO:0000256" key="6">
    <source>
        <dbReference type="ARBA" id="ARBA00030350"/>
    </source>
</evidence>
<keyword evidence="8" id="KW-1185">Reference proteome</keyword>
<evidence type="ECO:0000256" key="4">
    <source>
        <dbReference type="ARBA" id="ARBA00023253"/>
    </source>
</evidence>
<organism evidence="7 8">
    <name type="scientific">Brassica cretica</name>
    <name type="common">Mustard</name>
    <dbReference type="NCBI Taxonomy" id="69181"/>
    <lineage>
        <taxon>Eukaryota</taxon>
        <taxon>Viridiplantae</taxon>
        <taxon>Streptophyta</taxon>
        <taxon>Embryophyta</taxon>
        <taxon>Tracheophyta</taxon>
        <taxon>Spermatophyta</taxon>
        <taxon>Magnoliopsida</taxon>
        <taxon>eudicotyledons</taxon>
        <taxon>Gunneridae</taxon>
        <taxon>Pentapetalae</taxon>
        <taxon>rosids</taxon>
        <taxon>malvids</taxon>
        <taxon>Brassicales</taxon>
        <taxon>Brassicaceae</taxon>
        <taxon>Brassiceae</taxon>
        <taxon>Brassica</taxon>
    </lineage>
</organism>
<evidence type="ECO:0000256" key="5">
    <source>
        <dbReference type="ARBA" id="ARBA00023277"/>
    </source>
</evidence>
<proteinExistence type="inferred from homology"/>
<sequence length="270" mass="31108">MASLNMKMKKRDNYGAEPDKKKLAMAGIRHQLLLLLRRRHRLFPLVSAFSGCLLLLLLFSLSFPPVIHRSPLGRKNQVAVESKLLVPVLLDKTSQTGRYLLIATSGGLNQQRTGIIDAVVAAYILNATLVIPKLDQNSYWKDISNFEEIFDADWFISHLSKDVKIIKELPKGEESRLIGLQSIRVPRKCTPSCYLQRVLPLLKKKHVVQLSKFDYRLANQLDTELQKLRCRVNYHAVRYTQTINKMGQILVDRMRTKAKHFVALHLRYHK</sequence>
<dbReference type="PANTHER" id="PTHR31818">
    <property type="entry name" value="O-FUCOSYLTRANSFERASE 16"/>
    <property type="match status" value="1"/>
</dbReference>
<reference evidence="7 8" key="1">
    <citation type="journal article" date="2020" name="BMC Genomics">
        <title>Intraspecific diversification of the crop wild relative Brassica cretica Lam. using demographic model selection.</title>
        <authorList>
            <person name="Kioukis A."/>
            <person name="Michalopoulou V.A."/>
            <person name="Briers L."/>
            <person name="Pirintsos S."/>
            <person name="Studholme D.J."/>
            <person name="Pavlidis P."/>
            <person name="Sarris P.F."/>
        </authorList>
    </citation>
    <scope>NUCLEOTIDE SEQUENCE [LARGE SCALE GENOMIC DNA]</scope>
    <source>
        <strain evidence="8">cv. PFS-1207/04</strain>
    </source>
</reference>
<dbReference type="EMBL" id="QGKV02000299">
    <property type="protein sequence ID" value="KAF3594766.1"/>
    <property type="molecule type" value="Genomic_DNA"/>
</dbReference>
<evidence type="ECO:0000313" key="7">
    <source>
        <dbReference type="EMBL" id="KAF3594766.1"/>
    </source>
</evidence>
<evidence type="ECO:0000256" key="1">
    <source>
        <dbReference type="ARBA" id="ARBA00007737"/>
    </source>
</evidence>
<name>A0ABQ7ED21_BRACR</name>